<reference evidence="3 4" key="1">
    <citation type="journal article" date="2016" name="Nat. Commun.">
        <title>Thousands of microbial genomes shed light on interconnected biogeochemical processes in an aquifer system.</title>
        <authorList>
            <person name="Anantharaman K."/>
            <person name="Brown C.T."/>
            <person name="Hug L.A."/>
            <person name="Sharon I."/>
            <person name="Castelle C.J."/>
            <person name="Probst A.J."/>
            <person name="Thomas B.C."/>
            <person name="Singh A."/>
            <person name="Wilkins M.J."/>
            <person name="Karaoz U."/>
            <person name="Brodie E.L."/>
            <person name="Williams K.H."/>
            <person name="Hubbard S.S."/>
            <person name="Banfield J.F."/>
        </authorList>
    </citation>
    <scope>NUCLEOTIDE SEQUENCE [LARGE SCALE GENOMIC DNA]</scope>
</reference>
<feature type="domain" description="Gfo/Idh/MocA-like oxidoreductase N-terminal" evidence="1">
    <location>
        <begin position="1"/>
        <end position="111"/>
    </location>
</feature>
<dbReference type="InterPro" id="IPR000683">
    <property type="entry name" value="Gfo/Idh/MocA-like_OxRdtase_N"/>
</dbReference>
<evidence type="ECO:0000259" key="2">
    <source>
        <dbReference type="Pfam" id="PF22725"/>
    </source>
</evidence>
<dbReference type="Gene3D" id="3.40.50.720">
    <property type="entry name" value="NAD(P)-binding Rossmann-like Domain"/>
    <property type="match status" value="1"/>
</dbReference>
<sequence length="297" mass="34396">MKIGIIGFGSIGQRHYKNLNKYKKNVVVFSKRDDVDLSRQVKHWRDFANGGPYEGIVVANETYKHAATIKKCIALRPKVIFVEKPLAHSSRGLIALGRTLKRKKISVWVGYNFHFFAPFIKIKKNIKSGKFGRIYYMRVSVGQDLREWRPGRDYRKIYSAKNKMGGGVLLDLVHDINYPAWLLDDALMPQRSYVRKLSNLKIDTEDFAESIFVGKKTGAIVSVHQDYLRIPSRRFLEIMGSEGSLIWDSSDAEDRGRMYHREINFFVGLIRSGKYFSNWDEAVRDVRNIEYLKKYGG</sequence>
<dbReference type="EMBL" id="MFIF01000009">
    <property type="protein sequence ID" value="OGF87040.1"/>
    <property type="molecule type" value="Genomic_DNA"/>
</dbReference>
<dbReference type="Gene3D" id="3.30.360.10">
    <property type="entry name" value="Dihydrodipicolinate Reductase, domain 2"/>
    <property type="match status" value="1"/>
</dbReference>
<evidence type="ECO:0000313" key="3">
    <source>
        <dbReference type="EMBL" id="OGF87040.1"/>
    </source>
</evidence>
<organism evidence="3 4">
    <name type="scientific">Candidatus Giovannonibacteria bacterium RIFCSPLOWO2_01_FULL_46_32</name>
    <dbReference type="NCBI Taxonomy" id="1798353"/>
    <lineage>
        <taxon>Bacteria</taxon>
        <taxon>Candidatus Giovannoniibacteriota</taxon>
    </lineage>
</organism>
<dbReference type="PROSITE" id="PS00065">
    <property type="entry name" value="D_2_HYDROXYACID_DH_1"/>
    <property type="match status" value="1"/>
</dbReference>
<dbReference type="SUPFAM" id="SSF51735">
    <property type="entry name" value="NAD(P)-binding Rossmann-fold domains"/>
    <property type="match status" value="1"/>
</dbReference>
<dbReference type="PANTHER" id="PTHR43377:SF1">
    <property type="entry name" value="BILIVERDIN REDUCTASE A"/>
    <property type="match status" value="1"/>
</dbReference>
<gene>
    <name evidence="3" type="ORF">A3B19_01255</name>
</gene>
<protein>
    <submittedName>
        <fullName evidence="3">Uncharacterized protein</fullName>
    </submittedName>
</protein>
<dbReference type="InterPro" id="IPR055170">
    <property type="entry name" value="GFO_IDH_MocA-like_dom"/>
</dbReference>
<dbReference type="GO" id="GO:0000166">
    <property type="term" value="F:nucleotide binding"/>
    <property type="evidence" value="ECO:0007669"/>
    <property type="project" value="InterPro"/>
</dbReference>
<accession>A0A1F5XGP5</accession>
<feature type="domain" description="GFO/IDH/MocA-like oxidoreductase" evidence="2">
    <location>
        <begin position="119"/>
        <end position="245"/>
    </location>
</feature>
<comment type="caution">
    <text evidence="3">The sequence shown here is derived from an EMBL/GenBank/DDBJ whole genome shotgun (WGS) entry which is preliminary data.</text>
</comment>
<dbReference type="InterPro" id="IPR051450">
    <property type="entry name" value="Gfo/Idh/MocA_Oxidoreductases"/>
</dbReference>
<dbReference type="InterPro" id="IPR036291">
    <property type="entry name" value="NAD(P)-bd_dom_sf"/>
</dbReference>
<dbReference type="Proteomes" id="UP000177346">
    <property type="component" value="Unassembled WGS sequence"/>
</dbReference>
<dbReference type="PANTHER" id="PTHR43377">
    <property type="entry name" value="BILIVERDIN REDUCTASE A"/>
    <property type="match status" value="1"/>
</dbReference>
<proteinExistence type="predicted"/>
<evidence type="ECO:0000259" key="1">
    <source>
        <dbReference type="Pfam" id="PF01408"/>
    </source>
</evidence>
<dbReference type="Pfam" id="PF22725">
    <property type="entry name" value="GFO_IDH_MocA_C3"/>
    <property type="match status" value="1"/>
</dbReference>
<dbReference type="InterPro" id="IPR029752">
    <property type="entry name" value="D-isomer_DH_CS1"/>
</dbReference>
<dbReference type="SUPFAM" id="SSF55347">
    <property type="entry name" value="Glyceraldehyde-3-phosphate dehydrogenase-like, C-terminal domain"/>
    <property type="match status" value="1"/>
</dbReference>
<evidence type="ECO:0000313" key="4">
    <source>
        <dbReference type="Proteomes" id="UP000177346"/>
    </source>
</evidence>
<name>A0A1F5XGP5_9BACT</name>
<dbReference type="Pfam" id="PF01408">
    <property type="entry name" value="GFO_IDH_MocA"/>
    <property type="match status" value="1"/>
</dbReference>
<dbReference type="AlphaFoldDB" id="A0A1F5XGP5"/>